<dbReference type="PROSITE" id="PS51819">
    <property type="entry name" value="VOC"/>
    <property type="match status" value="1"/>
</dbReference>
<evidence type="ECO:0000313" key="3">
    <source>
        <dbReference type="EMBL" id="CBG71476.1"/>
    </source>
</evidence>
<dbReference type="EMBL" id="FN554889">
    <property type="protein sequence ID" value="CBG71476.1"/>
    <property type="molecule type" value="Genomic_DNA"/>
</dbReference>
<protein>
    <recommendedName>
        <fullName evidence="2">VOC domain-containing protein</fullName>
    </recommendedName>
</protein>
<sequence>MSERAHLSEGEEPAVRELRLVVTAVDYDAALHFYRDVLGLPERAAFSSDGGRVSILEAGRATLEITDPRHAEFIDEVEVGRRVAGHVRVAFQVDDSTAVTARLAAAGAEVLAEPTRTPWNSLNARLEAPGALQLTLFTELGDGEGGEGDGGEGDGGGDGS</sequence>
<gene>
    <name evidence="3" type="ordered locus">SCAB_44131</name>
</gene>
<name>C9Z782_STRSW</name>
<proteinExistence type="predicted"/>
<dbReference type="STRING" id="680198.SCAB_44131"/>
<dbReference type="Gene3D" id="3.10.180.10">
    <property type="entry name" value="2,3-Dihydroxybiphenyl 1,2-Dioxygenase, domain 1"/>
    <property type="match status" value="1"/>
</dbReference>
<dbReference type="InterPro" id="IPR037523">
    <property type="entry name" value="VOC_core"/>
</dbReference>
<evidence type="ECO:0000259" key="2">
    <source>
        <dbReference type="PROSITE" id="PS51819"/>
    </source>
</evidence>
<dbReference type="Proteomes" id="UP000001444">
    <property type="component" value="Chromosome"/>
</dbReference>
<dbReference type="eggNOG" id="COG0346">
    <property type="taxonomic scope" value="Bacteria"/>
</dbReference>
<organism evidence="3 4">
    <name type="scientific">Streptomyces scabiei (strain 87.22)</name>
    <dbReference type="NCBI Taxonomy" id="680198"/>
    <lineage>
        <taxon>Bacteria</taxon>
        <taxon>Bacillati</taxon>
        <taxon>Actinomycetota</taxon>
        <taxon>Actinomycetes</taxon>
        <taxon>Kitasatosporales</taxon>
        <taxon>Streptomycetaceae</taxon>
        <taxon>Streptomyces</taxon>
    </lineage>
</organism>
<accession>C9Z782</accession>
<dbReference type="KEGG" id="scb:SCAB_44131"/>
<dbReference type="Pfam" id="PF00903">
    <property type="entry name" value="Glyoxalase"/>
    <property type="match status" value="1"/>
</dbReference>
<evidence type="ECO:0000256" key="1">
    <source>
        <dbReference type="SAM" id="MobiDB-lite"/>
    </source>
</evidence>
<dbReference type="GeneID" id="24312932"/>
<dbReference type="AlphaFoldDB" id="C9Z782"/>
<evidence type="ECO:0000313" key="4">
    <source>
        <dbReference type="Proteomes" id="UP000001444"/>
    </source>
</evidence>
<feature type="region of interest" description="Disordered" evidence="1">
    <location>
        <begin position="140"/>
        <end position="160"/>
    </location>
</feature>
<feature type="domain" description="VOC" evidence="2">
    <location>
        <begin position="16"/>
        <end position="139"/>
    </location>
</feature>
<dbReference type="InterPro" id="IPR004360">
    <property type="entry name" value="Glyas_Fos-R_dOase_dom"/>
</dbReference>
<feature type="compositionally biased region" description="Acidic residues" evidence="1">
    <location>
        <begin position="141"/>
        <end position="152"/>
    </location>
</feature>
<dbReference type="HOGENOM" id="CLU_1884709_0_0_11"/>
<keyword evidence="4" id="KW-1185">Reference proteome</keyword>
<dbReference type="SUPFAM" id="SSF54593">
    <property type="entry name" value="Glyoxalase/Bleomycin resistance protein/Dihydroxybiphenyl dioxygenase"/>
    <property type="match status" value="1"/>
</dbReference>
<dbReference type="RefSeq" id="WP_013002086.1">
    <property type="nucleotide sequence ID" value="NC_013929.1"/>
</dbReference>
<dbReference type="InterPro" id="IPR029068">
    <property type="entry name" value="Glyas_Bleomycin-R_OHBP_Dase"/>
</dbReference>
<reference evidence="3 4" key="1">
    <citation type="journal article" date="2010" name="Mol. Plant Microbe Interact.">
        <title>Streptomyces scabies 87-22 contains a coronafacic acid-like biosynthetic cluster that contributes to plant-microbe interactions.</title>
        <authorList>
            <person name="Bignell D.R."/>
            <person name="Seipke R.F."/>
            <person name="Huguet-Tapia J.C."/>
            <person name="Chambers A.H."/>
            <person name="Parry R.J."/>
            <person name="Loria R."/>
        </authorList>
    </citation>
    <scope>NUCLEOTIDE SEQUENCE [LARGE SCALE GENOMIC DNA]</scope>
    <source>
        <strain evidence="3 4">87.22</strain>
    </source>
</reference>